<sequence length="276" mass="32273">MTLTTFASLPPELLLEIFVLIDGPLDAASFRNLNRKHRHLISEDFSKKHFLTLKEADLFKFYSEVEFDATIRLLELEYRDPDSTFESDLDFWAEDLQPGRNAPPSLRRQGLDMFRRILQRSTKPEPKDEEIAQLDREVFELIPIIARGQFYCTAEHTEEMSDRDWKFDPSVDLQEQYVDSRNYIQQLFQELESLWFPEPSKSLDLFLNSYIRRETIDDLCCSISCQIPDTTLIAADNPYPVPCFVLSEVDGLLKAVKSATRILRYTERLFQFYGGT</sequence>
<organism evidence="1 2">
    <name type="scientific">Ascobolus immersus RN42</name>
    <dbReference type="NCBI Taxonomy" id="1160509"/>
    <lineage>
        <taxon>Eukaryota</taxon>
        <taxon>Fungi</taxon>
        <taxon>Dikarya</taxon>
        <taxon>Ascomycota</taxon>
        <taxon>Pezizomycotina</taxon>
        <taxon>Pezizomycetes</taxon>
        <taxon>Pezizales</taxon>
        <taxon>Ascobolaceae</taxon>
        <taxon>Ascobolus</taxon>
    </lineage>
</organism>
<reference evidence="1 2" key="1">
    <citation type="journal article" date="2018" name="Nat. Ecol. Evol.">
        <title>Pezizomycetes genomes reveal the molecular basis of ectomycorrhizal truffle lifestyle.</title>
        <authorList>
            <person name="Murat C."/>
            <person name="Payen T."/>
            <person name="Noel B."/>
            <person name="Kuo A."/>
            <person name="Morin E."/>
            <person name="Chen J."/>
            <person name="Kohler A."/>
            <person name="Krizsan K."/>
            <person name="Balestrini R."/>
            <person name="Da Silva C."/>
            <person name="Montanini B."/>
            <person name="Hainaut M."/>
            <person name="Levati E."/>
            <person name="Barry K.W."/>
            <person name="Belfiori B."/>
            <person name="Cichocki N."/>
            <person name="Clum A."/>
            <person name="Dockter R.B."/>
            <person name="Fauchery L."/>
            <person name="Guy J."/>
            <person name="Iotti M."/>
            <person name="Le Tacon F."/>
            <person name="Lindquist E.A."/>
            <person name="Lipzen A."/>
            <person name="Malagnac F."/>
            <person name="Mello A."/>
            <person name="Molinier V."/>
            <person name="Miyauchi S."/>
            <person name="Poulain J."/>
            <person name="Riccioni C."/>
            <person name="Rubini A."/>
            <person name="Sitrit Y."/>
            <person name="Splivallo R."/>
            <person name="Traeger S."/>
            <person name="Wang M."/>
            <person name="Zifcakova L."/>
            <person name="Wipf D."/>
            <person name="Zambonelli A."/>
            <person name="Paolocci F."/>
            <person name="Nowrousian M."/>
            <person name="Ottonello S."/>
            <person name="Baldrian P."/>
            <person name="Spatafora J.W."/>
            <person name="Henrissat B."/>
            <person name="Nagy L.G."/>
            <person name="Aury J.M."/>
            <person name="Wincker P."/>
            <person name="Grigoriev I.V."/>
            <person name="Bonfante P."/>
            <person name="Martin F.M."/>
        </authorList>
    </citation>
    <scope>NUCLEOTIDE SEQUENCE [LARGE SCALE GENOMIC DNA]</scope>
    <source>
        <strain evidence="1 2">RN42</strain>
    </source>
</reference>
<name>A0A3N4HQP2_ASCIM</name>
<evidence type="ECO:0000313" key="1">
    <source>
        <dbReference type="EMBL" id="RPA76142.1"/>
    </source>
</evidence>
<dbReference type="Proteomes" id="UP000275078">
    <property type="component" value="Unassembled WGS sequence"/>
</dbReference>
<accession>A0A3N4HQP2</accession>
<protein>
    <recommendedName>
        <fullName evidence="3">F-box domain-containing protein</fullName>
    </recommendedName>
</protein>
<dbReference type="AlphaFoldDB" id="A0A3N4HQP2"/>
<evidence type="ECO:0000313" key="2">
    <source>
        <dbReference type="Proteomes" id="UP000275078"/>
    </source>
</evidence>
<proteinExistence type="predicted"/>
<keyword evidence="2" id="KW-1185">Reference proteome</keyword>
<evidence type="ECO:0008006" key="3">
    <source>
        <dbReference type="Google" id="ProtNLM"/>
    </source>
</evidence>
<dbReference type="EMBL" id="ML119750">
    <property type="protein sequence ID" value="RPA76142.1"/>
    <property type="molecule type" value="Genomic_DNA"/>
</dbReference>
<gene>
    <name evidence="1" type="ORF">BJ508DRAFT_331427</name>
</gene>